<feature type="transmembrane region" description="Helical" evidence="6">
    <location>
        <begin position="284"/>
        <end position="301"/>
    </location>
</feature>
<evidence type="ECO:0000256" key="4">
    <source>
        <dbReference type="ARBA" id="ARBA00023136"/>
    </source>
</evidence>
<dbReference type="Proteomes" id="UP000218231">
    <property type="component" value="Unassembled WGS sequence"/>
</dbReference>
<keyword evidence="6" id="KW-0407">Ion channel</keyword>
<dbReference type="GO" id="GO:0005254">
    <property type="term" value="F:chloride channel activity"/>
    <property type="evidence" value="ECO:0007669"/>
    <property type="project" value="UniProtKB-KW"/>
</dbReference>
<evidence type="ECO:0000256" key="5">
    <source>
        <dbReference type="ARBA" id="ARBA00034769"/>
    </source>
</evidence>
<evidence type="ECO:0000256" key="2">
    <source>
        <dbReference type="ARBA" id="ARBA00022692"/>
    </source>
</evidence>
<feature type="compositionally biased region" description="Polar residues" evidence="7">
    <location>
        <begin position="402"/>
        <end position="424"/>
    </location>
</feature>
<accession>A0A2A2J6Q5</accession>
<dbReference type="PANTHER" id="PTHR10736">
    <property type="entry name" value="BESTROPHIN"/>
    <property type="match status" value="1"/>
</dbReference>
<keyword evidence="2 6" id="KW-0812">Transmembrane</keyword>
<dbReference type="AlphaFoldDB" id="A0A2A2J6Q5"/>
<keyword evidence="4 6" id="KW-0472">Membrane</keyword>
<comment type="caution">
    <text evidence="8">The sequence shown here is derived from an EMBL/GenBank/DDBJ whole genome shotgun (WGS) entry which is preliminary data.</text>
</comment>
<comment type="function">
    <text evidence="6">Forms chloride channels.</text>
</comment>
<evidence type="ECO:0000313" key="8">
    <source>
        <dbReference type="EMBL" id="PAV57289.1"/>
    </source>
</evidence>
<keyword evidence="6" id="KW-0869">Chloride channel</keyword>
<dbReference type="InterPro" id="IPR000615">
    <property type="entry name" value="Bestrophin"/>
</dbReference>
<evidence type="ECO:0000313" key="9">
    <source>
        <dbReference type="Proteomes" id="UP000218231"/>
    </source>
</evidence>
<feature type="transmembrane region" description="Helical" evidence="6">
    <location>
        <begin position="245"/>
        <end position="264"/>
    </location>
</feature>
<dbReference type="GO" id="GO:0034707">
    <property type="term" value="C:chloride channel complex"/>
    <property type="evidence" value="ECO:0007669"/>
    <property type="project" value="UniProtKB-KW"/>
</dbReference>
<proteinExistence type="inferred from homology"/>
<name>A0A2A2J6Q5_9BILA</name>
<keyword evidence="9" id="KW-1185">Reference proteome</keyword>
<dbReference type="InterPro" id="IPR021134">
    <property type="entry name" value="Bestrophin-like"/>
</dbReference>
<keyword evidence="6" id="KW-0813">Transport</keyword>
<dbReference type="OrthoDB" id="201595at2759"/>
<comment type="subcellular location">
    <subcellularLocation>
        <location evidence="6">Cell membrane</location>
        <topology evidence="6">Multi-pass membrane protein</topology>
    </subcellularLocation>
    <subcellularLocation>
        <location evidence="1">Membrane</location>
        <topology evidence="1">Multi-pass membrane protein</topology>
    </subcellularLocation>
</comment>
<evidence type="ECO:0000256" key="6">
    <source>
        <dbReference type="RuleBase" id="RU363126"/>
    </source>
</evidence>
<keyword evidence="6" id="KW-1003">Cell membrane</keyword>
<dbReference type="GO" id="GO:0005886">
    <property type="term" value="C:plasma membrane"/>
    <property type="evidence" value="ECO:0007669"/>
    <property type="project" value="UniProtKB-SubCell"/>
</dbReference>
<keyword evidence="6" id="KW-0406">Ion transport</keyword>
<protein>
    <recommendedName>
        <fullName evidence="6">Bestrophin homolog</fullName>
    </recommendedName>
</protein>
<evidence type="ECO:0000256" key="7">
    <source>
        <dbReference type="SAM" id="MobiDB-lite"/>
    </source>
</evidence>
<dbReference type="PANTHER" id="PTHR10736:SF7">
    <property type="entry name" value="BESTROPHIN HOMOLOG"/>
    <property type="match status" value="1"/>
</dbReference>
<keyword evidence="6" id="KW-0868">Chloride</keyword>
<evidence type="ECO:0000256" key="1">
    <source>
        <dbReference type="ARBA" id="ARBA00004141"/>
    </source>
</evidence>
<dbReference type="EMBL" id="LIAE01010646">
    <property type="protein sequence ID" value="PAV57289.1"/>
    <property type="molecule type" value="Genomic_DNA"/>
</dbReference>
<evidence type="ECO:0000256" key="3">
    <source>
        <dbReference type="ARBA" id="ARBA00022989"/>
    </source>
</evidence>
<comment type="similarity">
    <text evidence="5 6">Belongs to the anion channel-forming bestrophin (TC 1.A.46) family. Calcium-sensitive chloride channel subfamily.</text>
</comment>
<dbReference type="Pfam" id="PF01062">
    <property type="entry name" value="Bestrophin"/>
    <property type="match status" value="2"/>
</dbReference>
<sequence length="441" mass="51334">MLGFFVSNVMDRWKSIFYNLGWVENSAHSVATFIRSNDRETRLVRRSIIRYLVLAQDIKAFRANLQQLLNYDFVPIPLAYPQVVFLATRVHFIICLFSRQHFLDDQNEKVDIFIPIMSILQFIFMFGWMKVGEALLNPLGDDDDGMNSLGAWKMSTLDFDVNSIIDQNMAIGLMTEEDLKEWEATPCRVAKYWQAVHWALNIVTEAREKLYITHDIQYTRLVDAFEDFRAKINKLVVMDMFSIPLIYTQVVHMAVWFYFIICLFGRQFLLTDPDSLPAKKKFDLIFPILSTLEIIFILGWLKVAEVMSNPCGLDEDDFEMNWILDRNLQVGMQIVGECYDRGPKQDKDPYWEESDPEPLYTEETVLREAQFRPSLVASCENISNKGPPLMVRLHKEKRKVSESSAQTGMSEETDNSTTASMQPNSKKDRQDVRCIFSNFYL</sequence>
<keyword evidence="3 6" id="KW-1133">Transmembrane helix</keyword>
<reference evidence="8 9" key="1">
    <citation type="journal article" date="2017" name="Curr. Biol.">
        <title>Genome architecture and evolution of a unichromosomal asexual nematode.</title>
        <authorList>
            <person name="Fradin H."/>
            <person name="Zegar C."/>
            <person name="Gutwein M."/>
            <person name="Lucas J."/>
            <person name="Kovtun M."/>
            <person name="Corcoran D."/>
            <person name="Baugh L.R."/>
            <person name="Kiontke K."/>
            <person name="Gunsalus K."/>
            <person name="Fitch D.H."/>
            <person name="Piano F."/>
        </authorList>
    </citation>
    <scope>NUCLEOTIDE SEQUENCE [LARGE SCALE GENOMIC DNA]</scope>
    <source>
        <strain evidence="8">PF1309</strain>
    </source>
</reference>
<dbReference type="STRING" id="2018661.A0A2A2J6Q5"/>
<feature type="region of interest" description="Disordered" evidence="7">
    <location>
        <begin position="396"/>
        <end position="428"/>
    </location>
</feature>
<organism evidence="8 9">
    <name type="scientific">Diploscapter pachys</name>
    <dbReference type="NCBI Taxonomy" id="2018661"/>
    <lineage>
        <taxon>Eukaryota</taxon>
        <taxon>Metazoa</taxon>
        <taxon>Ecdysozoa</taxon>
        <taxon>Nematoda</taxon>
        <taxon>Chromadorea</taxon>
        <taxon>Rhabditida</taxon>
        <taxon>Rhabditina</taxon>
        <taxon>Rhabditomorpha</taxon>
        <taxon>Rhabditoidea</taxon>
        <taxon>Rhabditidae</taxon>
        <taxon>Diploscapter</taxon>
    </lineage>
</organism>
<gene>
    <name evidence="8" type="ORF">WR25_25666</name>
</gene>